<gene>
    <name evidence="3" type="ORF">T4B_5124</name>
</gene>
<dbReference type="InterPro" id="IPR040676">
    <property type="entry name" value="DUF5641"/>
</dbReference>
<reference evidence="3 4" key="1">
    <citation type="submission" date="2015-01" db="EMBL/GenBank/DDBJ databases">
        <title>Evolution of Trichinella species and genotypes.</title>
        <authorList>
            <person name="Korhonen P.K."/>
            <person name="Edoardo P."/>
            <person name="Giuseppe L.R."/>
            <person name="Gasser R.B."/>
        </authorList>
    </citation>
    <scope>NUCLEOTIDE SEQUENCE [LARGE SCALE GENOMIC DNA]</scope>
    <source>
        <strain evidence="3">ISS588</strain>
    </source>
</reference>
<keyword evidence="4" id="KW-1185">Reference proteome</keyword>
<accession>A0A0V1IMM2</accession>
<proteinExistence type="predicted"/>
<feature type="region of interest" description="Disordered" evidence="1">
    <location>
        <begin position="330"/>
        <end position="350"/>
    </location>
</feature>
<dbReference type="InterPro" id="IPR036397">
    <property type="entry name" value="RNaseH_sf"/>
</dbReference>
<evidence type="ECO:0000256" key="1">
    <source>
        <dbReference type="SAM" id="MobiDB-lite"/>
    </source>
</evidence>
<dbReference type="Gene3D" id="3.30.420.10">
    <property type="entry name" value="Ribonuclease H-like superfamily/Ribonuclease H"/>
    <property type="match status" value="1"/>
</dbReference>
<dbReference type="AlphaFoldDB" id="A0A0V1IMM2"/>
<organism evidence="3 4">
    <name type="scientific">Trichinella pseudospiralis</name>
    <name type="common">Parasitic roundworm</name>
    <dbReference type="NCBI Taxonomy" id="6337"/>
    <lineage>
        <taxon>Eukaryota</taxon>
        <taxon>Metazoa</taxon>
        <taxon>Ecdysozoa</taxon>
        <taxon>Nematoda</taxon>
        <taxon>Enoplea</taxon>
        <taxon>Dorylaimia</taxon>
        <taxon>Trichinellida</taxon>
        <taxon>Trichinellidae</taxon>
        <taxon>Trichinella</taxon>
    </lineage>
</organism>
<feature type="domain" description="DUF5641" evidence="2">
    <location>
        <begin position="278"/>
        <end position="322"/>
    </location>
</feature>
<protein>
    <recommendedName>
        <fullName evidence="2">DUF5641 domain-containing protein</fullName>
    </recommendedName>
</protein>
<dbReference type="Pfam" id="PF18701">
    <property type="entry name" value="DUF5641"/>
    <property type="match status" value="1"/>
</dbReference>
<dbReference type="EMBL" id="JYDS01000132">
    <property type="protein sequence ID" value="KRZ23937.1"/>
    <property type="molecule type" value="Genomic_DNA"/>
</dbReference>
<dbReference type="Proteomes" id="UP000054805">
    <property type="component" value="Unassembled WGS sequence"/>
</dbReference>
<evidence type="ECO:0000313" key="4">
    <source>
        <dbReference type="Proteomes" id="UP000054805"/>
    </source>
</evidence>
<dbReference type="GO" id="GO:0003676">
    <property type="term" value="F:nucleic acid binding"/>
    <property type="evidence" value="ECO:0007669"/>
    <property type="project" value="InterPro"/>
</dbReference>
<name>A0A0V1IMM2_TRIPS</name>
<evidence type="ECO:0000259" key="2">
    <source>
        <dbReference type="Pfam" id="PF18701"/>
    </source>
</evidence>
<comment type="caution">
    <text evidence="3">The sequence shown here is derived from an EMBL/GenBank/DDBJ whole genome shotgun (WGS) entry which is preliminary data.</text>
</comment>
<evidence type="ECO:0000313" key="3">
    <source>
        <dbReference type="EMBL" id="KRZ23937.1"/>
    </source>
</evidence>
<sequence>MHMRTPSGSSRGLIHKELTRRLGNYQAFAMVVQIIQEKMQRVHFRLSQSISVTVVSQLHRKSTFQTTAESYTTDHNLDRFCPGWIVCLCGTDEQGDVRAQTGNELAIEFELRNIFVGVLTTVDANPSAANWDHLHGLKERIVGENALPEAVNSPFGWIVSGNIPSNDGSRECFTFLVKTENEYDEDDLRRNLDELVRETHSTLTSKRIEWKHITSRAPWCNGYREHLVRSVKTALRKVLGRTSLDEEELATVLCGTEAQSNKALVLPKETDSPLLEKMEIRGRWMMGRVLKLFYGTDGIVRSVQLKVANSEMIRPTKKLRLLKSALVDGVRPSSGEDVADSNHISKPEYQ</sequence>